<dbReference type="OrthoDB" id="3059824at2759"/>
<protein>
    <submittedName>
        <fullName evidence="2">Uncharacterized protein</fullName>
    </submittedName>
</protein>
<dbReference type="HOGENOM" id="CLU_2967251_0_0_1"/>
<evidence type="ECO:0000313" key="2">
    <source>
        <dbReference type="EMBL" id="ETW82081.1"/>
    </source>
</evidence>
<evidence type="ECO:0000256" key="1">
    <source>
        <dbReference type="SAM" id="Phobius"/>
    </source>
</evidence>
<dbReference type="GeneID" id="20670461"/>
<keyword evidence="3" id="KW-1185">Reference proteome</keyword>
<dbReference type="RefSeq" id="XP_009546652.1">
    <property type="nucleotide sequence ID" value="XM_009548357.1"/>
</dbReference>
<feature type="transmembrane region" description="Helical" evidence="1">
    <location>
        <begin position="32"/>
        <end position="55"/>
    </location>
</feature>
<dbReference type="Proteomes" id="UP000030671">
    <property type="component" value="Unassembled WGS sequence"/>
</dbReference>
<keyword evidence="1" id="KW-0812">Transmembrane</keyword>
<sequence>VFAKKFNRDSRVIGYKAYLVGKGYSQKFSINFLWTSVAVICLETVCTALVLTAILNLEL</sequence>
<keyword evidence="1" id="KW-0472">Membrane</keyword>
<accession>W4KAG6</accession>
<feature type="non-terminal residue" evidence="2">
    <location>
        <position position="1"/>
    </location>
</feature>
<keyword evidence="1" id="KW-1133">Transmembrane helix</keyword>
<proteinExistence type="predicted"/>
<dbReference type="InParanoid" id="W4KAG6"/>
<dbReference type="KEGG" id="hir:HETIRDRAFT_317933"/>
<name>W4KAG6_HETIT</name>
<evidence type="ECO:0000313" key="3">
    <source>
        <dbReference type="Proteomes" id="UP000030671"/>
    </source>
</evidence>
<gene>
    <name evidence="2" type="ORF">HETIRDRAFT_317933</name>
</gene>
<reference evidence="2 3" key="1">
    <citation type="journal article" date="2012" name="New Phytol.">
        <title>Insight into trade-off between wood decay and parasitism from the genome of a fungal forest pathogen.</title>
        <authorList>
            <person name="Olson A."/>
            <person name="Aerts A."/>
            <person name="Asiegbu F."/>
            <person name="Belbahri L."/>
            <person name="Bouzid O."/>
            <person name="Broberg A."/>
            <person name="Canback B."/>
            <person name="Coutinho P.M."/>
            <person name="Cullen D."/>
            <person name="Dalman K."/>
            <person name="Deflorio G."/>
            <person name="van Diepen L.T."/>
            <person name="Dunand C."/>
            <person name="Duplessis S."/>
            <person name="Durling M."/>
            <person name="Gonthier P."/>
            <person name="Grimwood J."/>
            <person name="Fossdal C.G."/>
            <person name="Hansson D."/>
            <person name="Henrissat B."/>
            <person name="Hietala A."/>
            <person name="Himmelstrand K."/>
            <person name="Hoffmeister D."/>
            <person name="Hogberg N."/>
            <person name="James T.Y."/>
            <person name="Karlsson M."/>
            <person name="Kohler A."/>
            <person name="Kues U."/>
            <person name="Lee Y.H."/>
            <person name="Lin Y.C."/>
            <person name="Lind M."/>
            <person name="Lindquist E."/>
            <person name="Lombard V."/>
            <person name="Lucas S."/>
            <person name="Lunden K."/>
            <person name="Morin E."/>
            <person name="Murat C."/>
            <person name="Park J."/>
            <person name="Raffaello T."/>
            <person name="Rouze P."/>
            <person name="Salamov A."/>
            <person name="Schmutz J."/>
            <person name="Solheim H."/>
            <person name="Stahlberg J."/>
            <person name="Velez H."/>
            <person name="de Vries R.P."/>
            <person name="Wiebenga A."/>
            <person name="Woodward S."/>
            <person name="Yakovlev I."/>
            <person name="Garbelotto M."/>
            <person name="Martin F."/>
            <person name="Grigoriev I.V."/>
            <person name="Stenlid J."/>
        </authorList>
    </citation>
    <scope>NUCLEOTIDE SEQUENCE [LARGE SCALE GENOMIC DNA]</scope>
    <source>
        <strain evidence="2 3">TC 32-1</strain>
    </source>
</reference>
<dbReference type="EMBL" id="KI925458">
    <property type="protein sequence ID" value="ETW82081.1"/>
    <property type="molecule type" value="Genomic_DNA"/>
</dbReference>
<dbReference type="AlphaFoldDB" id="W4KAG6"/>
<organism evidence="2 3">
    <name type="scientific">Heterobasidion irregulare (strain TC 32-1)</name>
    <dbReference type="NCBI Taxonomy" id="747525"/>
    <lineage>
        <taxon>Eukaryota</taxon>
        <taxon>Fungi</taxon>
        <taxon>Dikarya</taxon>
        <taxon>Basidiomycota</taxon>
        <taxon>Agaricomycotina</taxon>
        <taxon>Agaricomycetes</taxon>
        <taxon>Russulales</taxon>
        <taxon>Bondarzewiaceae</taxon>
        <taxon>Heterobasidion</taxon>
        <taxon>Heterobasidion annosum species complex</taxon>
    </lineage>
</organism>